<organism evidence="1 2">
    <name type="scientific">Olivibacter oleidegradans</name>
    <dbReference type="NCBI Taxonomy" id="760123"/>
    <lineage>
        <taxon>Bacteria</taxon>
        <taxon>Pseudomonadati</taxon>
        <taxon>Bacteroidota</taxon>
        <taxon>Sphingobacteriia</taxon>
        <taxon>Sphingobacteriales</taxon>
        <taxon>Sphingobacteriaceae</taxon>
        <taxon>Olivibacter</taxon>
    </lineage>
</organism>
<evidence type="ECO:0000313" key="2">
    <source>
        <dbReference type="Proteomes" id="UP001589774"/>
    </source>
</evidence>
<name>A0ABV6HMW0_9SPHI</name>
<comment type="caution">
    <text evidence="1">The sequence shown here is derived from an EMBL/GenBank/DDBJ whole genome shotgun (WGS) entry which is preliminary data.</text>
</comment>
<accession>A0ABV6HMW0</accession>
<dbReference type="Proteomes" id="UP001589774">
    <property type="component" value="Unassembled WGS sequence"/>
</dbReference>
<proteinExistence type="predicted"/>
<dbReference type="EMBL" id="JBHLWO010000002">
    <property type="protein sequence ID" value="MFC0320232.1"/>
    <property type="molecule type" value="Genomic_DNA"/>
</dbReference>
<dbReference type="RefSeq" id="WP_377477435.1">
    <property type="nucleotide sequence ID" value="NZ_JBHLWO010000002.1"/>
</dbReference>
<reference evidence="1 2" key="1">
    <citation type="submission" date="2024-09" db="EMBL/GenBank/DDBJ databases">
        <authorList>
            <person name="Sun Q."/>
            <person name="Mori K."/>
        </authorList>
    </citation>
    <scope>NUCLEOTIDE SEQUENCE [LARGE SCALE GENOMIC DNA]</scope>
    <source>
        <strain evidence="1 2">CCM 7765</strain>
    </source>
</reference>
<sequence>MNHYYIYSFDYKENKKNVSATVIFCPGTELDFSELQQELKDYYHHFYQTDKTIVIGGNYISDFAESIVSKKAHIFKYVPKIEADSFYENLHVLTFNEKGKLSESVHSELKPFTTLSNFEKNYINHGAQKIFIENGGLVESTGSHHHFVFPSGKHSDRFLRVANVLLLSSEIYFIASGLLKHLNSDFHKRIYCDTSSINSIAIALNDLVNRFATETPAKIYPINSFKSYEGLYDKSLNLKSNSLILISASTSGGMVEYILAQHAELKKDNLVILFYLENRKPSKVTVEQVLCNLTKTKDNPQGIATFITTDVENCHLCKVNSFPVEVSGDVFLLEQPKVNSIRINAEDVDLSVSSPFINQFIAIKGESPILKVNYKETGEDTSKKYDLYIDYSHIISNLDEPRLKKHKTKLNSYIDQHVPSNLKYILCLSDESSHKLGEYIRNRIKSNYVTECVPELVSRNEILSIPKSLEGSILIVGSCISNGKNLLYLSRAFRNHKLRIVYFIGINRSPNPDTYSFLKSNLKYGTYGSENSSFVEVEKIHCSNLAEGNSWQIELEFLKTHINNEDDQTVLKFLKARKLEIESSYSVEKKGMSKQIFLPRVTSQTVKPLKIRRNSAFFNREDYADHVTQADVYFTISYVLNKLRNSNTGHSLKQSMFVRNVISPENLNRFNDGIIQASILRNARVGELNYSIDEALSRQATDILITIFKYCHEDQGEAILEFLYAIATEKMLLKKKHLEVLMNELPVSKNKLIKFYSKIILEKIR</sequence>
<keyword evidence="2" id="KW-1185">Reference proteome</keyword>
<protein>
    <submittedName>
        <fullName evidence="1">Uncharacterized protein</fullName>
    </submittedName>
</protein>
<evidence type="ECO:0000313" key="1">
    <source>
        <dbReference type="EMBL" id="MFC0320232.1"/>
    </source>
</evidence>
<gene>
    <name evidence="1" type="ORF">ACFFI0_18040</name>
</gene>